<sequence length="153" mass="17986">MMTQPILLDEQLCFALYTAQKQYNKYYATALAPFHLTYPQYIVLLTLWEHNPLTVNDLGHYLNLDSGTLTPLLKRLEKDGWVQRRRDKIDERRVLVHLTQKALTQKSSIFQRVNNCFDLLGFSEEKYRALKADVDLITKHLQQFKQKAATLDE</sequence>
<evidence type="ECO:0000259" key="8">
    <source>
        <dbReference type="PROSITE" id="PS50995"/>
    </source>
</evidence>
<comment type="similarity">
    <text evidence="5">Belongs to the SarZ family.</text>
</comment>
<gene>
    <name evidence="9" type="ORF">FC24_GL001163</name>
</gene>
<evidence type="ECO:0000256" key="5">
    <source>
        <dbReference type="ARBA" id="ARBA00046337"/>
    </source>
</evidence>
<dbReference type="InterPro" id="IPR011991">
    <property type="entry name" value="ArsR-like_HTH"/>
</dbReference>
<keyword evidence="4" id="KW-0804">Transcription</keyword>
<dbReference type="SUPFAM" id="SSF46785">
    <property type="entry name" value="Winged helix' DNA-binding domain"/>
    <property type="match status" value="1"/>
</dbReference>
<comment type="caution">
    <text evidence="9">The sequence shown here is derived from an EMBL/GenBank/DDBJ whole genome shotgun (WGS) entry which is preliminary data.</text>
</comment>
<evidence type="ECO:0000313" key="9">
    <source>
        <dbReference type="EMBL" id="KRM98647.1"/>
    </source>
</evidence>
<protein>
    <recommendedName>
        <fullName evidence="6">HTH-type transcriptional regulator SarZ</fullName>
    </recommendedName>
    <alternativeName>
        <fullName evidence="7">Staphylococcal accessory regulator Z</fullName>
    </alternativeName>
</protein>
<dbReference type="InterPro" id="IPR036390">
    <property type="entry name" value="WH_DNA-bd_sf"/>
</dbReference>
<dbReference type="PATRIC" id="fig|1423796.3.peg.1188"/>
<dbReference type="Pfam" id="PF22381">
    <property type="entry name" value="Staph_reg_Sar_Rot"/>
    <property type="match status" value="1"/>
</dbReference>
<reference evidence="9 10" key="1">
    <citation type="journal article" date="2015" name="Genome Announc.">
        <title>Expanding the biotechnology potential of lactobacilli through comparative genomics of 213 strains and associated genera.</title>
        <authorList>
            <person name="Sun Z."/>
            <person name="Harris H.M."/>
            <person name="McCann A."/>
            <person name="Guo C."/>
            <person name="Argimon S."/>
            <person name="Zhang W."/>
            <person name="Yang X."/>
            <person name="Jeffery I.B."/>
            <person name="Cooney J.C."/>
            <person name="Kagawa T.F."/>
            <person name="Liu W."/>
            <person name="Song Y."/>
            <person name="Salvetti E."/>
            <person name="Wrobel A."/>
            <person name="Rasinkangas P."/>
            <person name="Parkhill J."/>
            <person name="Rea M.C."/>
            <person name="O'Sullivan O."/>
            <person name="Ritari J."/>
            <person name="Douillard F.P."/>
            <person name="Paul Ross R."/>
            <person name="Yang R."/>
            <person name="Briner A.E."/>
            <person name="Felis G.E."/>
            <person name="de Vos W.M."/>
            <person name="Barrangou R."/>
            <person name="Klaenhammer T.R."/>
            <person name="Caufield P.W."/>
            <person name="Cui Y."/>
            <person name="Zhang H."/>
            <person name="O'Toole P.W."/>
        </authorList>
    </citation>
    <scope>NUCLEOTIDE SEQUENCE [LARGE SCALE GENOMIC DNA]</scope>
    <source>
        <strain evidence="9 10">DSM 20253</strain>
    </source>
</reference>
<evidence type="ECO:0000256" key="7">
    <source>
        <dbReference type="ARBA" id="ARBA00047207"/>
    </source>
</evidence>
<dbReference type="InterPro" id="IPR036388">
    <property type="entry name" value="WH-like_DNA-bd_sf"/>
</dbReference>
<dbReference type="GO" id="GO:0003700">
    <property type="term" value="F:DNA-binding transcription factor activity"/>
    <property type="evidence" value="ECO:0007669"/>
    <property type="project" value="InterPro"/>
</dbReference>
<dbReference type="SMART" id="SM00347">
    <property type="entry name" value="HTH_MARR"/>
    <property type="match status" value="1"/>
</dbReference>
<dbReference type="AlphaFoldDB" id="A0A0R2D416"/>
<evidence type="ECO:0000256" key="3">
    <source>
        <dbReference type="ARBA" id="ARBA00023125"/>
    </source>
</evidence>
<evidence type="ECO:0000256" key="1">
    <source>
        <dbReference type="ARBA" id="ARBA00004496"/>
    </source>
</evidence>
<evidence type="ECO:0000256" key="2">
    <source>
        <dbReference type="ARBA" id="ARBA00023015"/>
    </source>
</evidence>
<dbReference type="PANTHER" id="PTHR42756:SF1">
    <property type="entry name" value="TRANSCRIPTIONAL REPRESSOR OF EMRAB OPERON"/>
    <property type="match status" value="1"/>
</dbReference>
<dbReference type="CDD" id="cd00090">
    <property type="entry name" value="HTH_ARSR"/>
    <property type="match status" value="1"/>
</dbReference>
<dbReference type="PANTHER" id="PTHR42756">
    <property type="entry name" value="TRANSCRIPTIONAL REGULATOR, MARR"/>
    <property type="match status" value="1"/>
</dbReference>
<dbReference type="PROSITE" id="PS50995">
    <property type="entry name" value="HTH_MARR_2"/>
    <property type="match status" value="1"/>
</dbReference>
<dbReference type="Gene3D" id="1.10.10.10">
    <property type="entry name" value="Winged helix-like DNA-binding domain superfamily/Winged helix DNA-binding domain"/>
    <property type="match status" value="1"/>
</dbReference>
<proteinExistence type="inferred from homology"/>
<dbReference type="InterPro" id="IPR055166">
    <property type="entry name" value="Transc_reg_Sar_Rot_HTH"/>
</dbReference>
<name>A0A0R2D416_9LACO</name>
<dbReference type="Proteomes" id="UP000051638">
    <property type="component" value="Unassembled WGS sequence"/>
</dbReference>
<keyword evidence="3" id="KW-0238">DNA-binding</keyword>
<dbReference type="GO" id="GO:0003677">
    <property type="term" value="F:DNA binding"/>
    <property type="evidence" value="ECO:0007669"/>
    <property type="project" value="UniProtKB-KW"/>
</dbReference>
<organism evidence="9 10">
    <name type="scientific">Loigolactobacillus rennini DSM 20253</name>
    <dbReference type="NCBI Taxonomy" id="1423796"/>
    <lineage>
        <taxon>Bacteria</taxon>
        <taxon>Bacillati</taxon>
        <taxon>Bacillota</taxon>
        <taxon>Bacilli</taxon>
        <taxon>Lactobacillales</taxon>
        <taxon>Lactobacillaceae</taxon>
        <taxon>Loigolactobacillus</taxon>
    </lineage>
</organism>
<comment type="subcellular location">
    <subcellularLocation>
        <location evidence="1">Cytoplasm</location>
    </subcellularLocation>
</comment>
<keyword evidence="10" id="KW-1185">Reference proteome</keyword>
<keyword evidence="2" id="KW-0805">Transcription regulation</keyword>
<dbReference type="EMBL" id="AYYI01000029">
    <property type="protein sequence ID" value="KRM98647.1"/>
    <property type="molecule type" value="Genomic_DNA"/>
</dbReference>
<evidence type="ECO:0000313" key="10">
    <source>
        <dbReference type="Proteomes" id="UP000051638"/>
    </source>
</evidence>
<feature type="domain" description="HTH marR-type" evidence="8">
    <location>
        <begin position="9"/>
        <end position="146"/>
    </location>
</feature>
<evidence type="ECO:0000256" key="4">
    <source>
        <dbReference type="ARBA" id="ARBA00023163"/>
    </source>
</evidence>
<dbReference type="InterPro" id="IPR000835">
    <property type="entry name" value="HTH_MarR-typ"/>
</dbReference>
<evidence type="ECO:0000256" key="6">
    <source>
        <dbReference type="ARBA" id="ARBA00047188"/>
    </source>
</evidence>
<dbReference type="GO" id="GO:0005737">
    <property type="term" value="C:cytoplasm"/>
    <property type="evidence" value="ECO:0007669"/>
    <property type="project" value="UniProtKB-SubCell"/>
</dbReference>
<accession>A0A0R2D416</accession>
<dbReference type="STRING" id="1423796.FC24_GL001163"/>